<sequence>MRRSSRDKVPCSVCGEPRLVFGRAAKGNPVCRPCIDHLNVEEAVACRKRAWFQQVQDLVQACCTQIDQGWVRLMFSHFVARELERQDARLVVRRLPRHLRFFQVLDTTFANCLDVTATGLLSRCDAQMLKHSRVYLEFLKEIGYTVPSREAIADLRVTRSADRLLAQRQDHRSYAVLLAYHAELNRRHLRSRTIHRLITIAFEFLQYLHDRDPCEELIDTYVRQMPTHRIGLGAFTEFLQGGRRAI</sequence>
<dbReference type="OrthoDB" id="3405537at2"/>
<comment type="caution">
    <text evidence="1">The sequence shown here is derived from an EMBL/GenBank/DDBJ whole genome shotgun (WGS) entry which is preliminary data.</text>
</comment>
<dbReference type="Proteomes" id="UP000238220">
    <property type="component" value="Unassembled WGS sequence"/>
</dbReference>
<evidence type="ECO:0000313" key="2">
    <source>
        <dbReference type="Proteomes" id="UP000238220"/>
    </source>
</evidence>
<protein>
    <submittedName>
        <fullName evidence="1">Uncharacterized protein</fullName>
    </submittedName>
</protein>
<keyword evidence="2" id="KW-1185">Reference proteome</keyword>
<gene>
    <name evidence="1" type="ORF">C3942_16990</name>
</gene>
<reference evidence="1 2" key="1">
    <citation type="submission" date="2018-02" db="EMBL/GenBank/DDBJ databases">
        <title>Genome sequencing of Solimonas sp. HR-BB.</title>
        <authorList>
            <person name="Lee Y."/>
            <person name="Jeon C.O."/>
        </authorList>
    </citation>
    <scope>NUCLEOTIDE SEQUENCE [LARGE SCALE GENOMIC DNA]</scope>
    <source>
        <strain evidence="1 2">HR-BB</strain>
    </source>
</reference>
<dbReference type="RefSeq" id="WP_104231555.1">
    <property type="nucleotide sequence ID" value="NZ_PSNW01000010.1"/>
</dbReference>
<dbReference type="AlphaFoldDB" id="A0A2S5TCQ5"/>
<accession>A0A2S5TCQ5</accession>
<name>A0A2S5TCQ5_9GAMM</name>
<proteinExistence type="predicted"/>
<dbReference type="EMBL" id="PSNW01000010">
    <property type="protein sequence ID" value="PPE72745.1"/>
    <property type="molecule type" value="Genomic_DNA"/>
</dbReference>
<organism evidence="1 2">
    <name type="scientific">Solimonas fluminis</name>
    <dbReference type="NCBI Taxonomy" id="2086571"/>
    <lineage>
        <taxon>Bacteria</taxon>
        <taxon>Pseudomonadati</taxon>
        <taxon>Pseudomonadota</taxon>
        <taxon>Gammaproteobacteria</taxon>
        <taxon>Nevskiales</taxon>
        <taxon>Nevskiaceae</taxon>
        <taxon>Solimonas</taxon>
    </lineage>
</organism>
<evidence type="ECO:0000313" key="1">
    <source>
        <dbReference type="EMBL" id="PPE72745.1"/>
    </source>
</evidence>